<evidence type="ECO:0000313" key="1">
    <source>
        <dbReference type="EMBL" id="ELY65509.1"/>
    </source>
</evidence>
<comment type="caution">
    <text evidence="1">The sequence shown here is derived from an EMBL/GenBank/DDBJ whole genome shotgun (WGS) entry which is preliminary data.</text>
</comment>
<accession>L9XUN9</accession>
<dbReference type="SUPFAM" id="SSF46785">
    <property type="entry name" value="Winged helix' DNA-binding domain"/>
    <property type="match status" value="1"/>
</dbReference>
<proteinExistence type="predicted"/>
<dbReference type="OrthoDB" id="195008at2157"/>
<evidence type="ECO:0000313" key="2">
    <source>
        <dbReference type="Proteomes" id="UP000011632"/>
    </source>
</evidence>
<dbReference type="PATRIC" id="fig|1227496.3.peg.2928"/>
<dbReference type="InterPro" id="IPR036390">
    <property type="entry name" value="WH_DNA-bd_sf"/>
</dbReference>
<organism evidence="1 2">
    <name type="scientific">Natrinema versiforme JCM 10478</name>
    <dbReference type="NCBI Taxonomy" id="1227496"/>
    <lineage>
        <taxon>Archaea</taxon>
        <taxon>Methanobacteriati</taxon>
        <taxon>Methanobacteriota</taxon>
        <taxon>Stenosarchaea group</taxon>
        <taxon>Halobacteria</taxon>
        <taxon>Halobacteriales</taxon>
        <taxon>Natrialbaceae</taxon>
        <taxon>Natrinema</taxon>
    </lineage>
</organism>
<name>L9XUN9_9EURY</name>
<sequence length="88" mass="9602">MNHTTAMPDLDEPDLEHLSELERSTEKNLGALAAEFDLSKSTGHYRLTQLRERGVISAISADVDPRSLGMTMVVITGVSDDTGPDRCD</sequence>
<dbReference type="InterPro" id="IPR036388">
    <property type="entry name" value="WH-like_DNA-bd_sf"/>
</dbReference>
<dbReference type="EMBL" id="AOID01000045">
    <property type="protein sequence ID" value="ELY65509.1"/>
    <property type="molecule type" value="Genomic_DNA"/>
</dbReference>
<dbReference type="Gene3D" id="1.10.10.10">
    <property type="entry name" value="Winged helix-like DNA-binding domain superfamily/Winged helix DNA-binding domain"/>
    <property type="match status" value="1"/>
</dbReference>
<dbReference type="RefSeq" id="WP_006432004.1">
    <property type="nucleotide sequence ID" value="NZ_AOID01000045.1"/>
</dbReference>
<reference evidence="1 2" key="1">
    <citation type="journal article" date="2014" name="PLoS Genet.">
        <title>Phylogenetically driven sequencing of extremely halophilic archaea reveals strategies for static and dynamic osmo-response.</title>
        <authorList>
            <person name="Becker E.A."/>
            <person name="Seitzer P.M."/>
            <person name="Tritt A."/>
            <person name="Larsen D."/>
            <person name="Krusor M."/>
            <person name="Yao A.I."/>
            <person name="Wu D."/>
            <person name="Madern D."/>
            <person name="Eisen J.A."/>
            <person name="Darling A.E."/>
            <person name="Facciotti M.T."/>
        </authorList>
    </citation>
    <scope>NUCLEOTIDE SEQUENCE [LARGE SCALE GENOMIC DNA]</scope>
    <source>
        <strain evidence="1 2">JCM 10478</strain>
    </source>
</reference>
<dbReference type="Proteomes" id="UP000011632">
    <property type="component" value="Unassembled WGS sequence"/>
</dbReference>
<protein>
    <submittedName>
        <fullName evidence="1">Transcriptional regulatory protein, AsnC family</fullName>
    </submittedName>
</protein>
<keyword evidence="2" id="KW-1185">Reference proteome</keyword>
<gene>
    <name evidence="1" type="ORF">C489_14565</name>
</gene>
<dbReference type="AlphaFoldDB" id="L9XUN9"/>